<protein>
    <recommendedName>
        <fullName evidence="4">DUF624 domain-containing protein</fullName>
    </recommendedName>
</protein>
<evidence type="ECO:0000313" key="3">
    <source>
        <dbReference type="Proteomes" id="UP001354931"/>
    </source>
</evidence>
<name>A0ABU6FBE1_9ACTN</name>
<dbReference type="RefSeq" id="WP_326020463.1">
    <property type="nucleotide sequence ID" value="NZ_JAOZYC010000146.1"/>
</dbReference>
<keyword evidence="1" id="KW-0812">Transmembrane</keyword>
<organism evidence="2 3">
    <name type="scientific">Streptomyces endophyticus</name>
    <dbReference type="NCBI Taxonomy" id="714166"/>
    <lineage>
        <taxon>Bacteria</taxon>
        <taxon>Bacillati</taxon>
        <taxon>Actinomycetota</taxon>
        <taxon>Actinomycetes</taxon>
        <taxon>Kitasatosporales</taxon>
        <taxon>Streptomycetaceae</taxon>
        <taxon>Streptomyces</taxon>
    </lineage>
</organism>
<dbReference type="Proteomes" id="UP001354931">
    <property type="component" value="Unassembled WGS sequence"/>
</dbReference>
<evidence type="ECO:0008006" key="4">
    <source>
        <dbReference type="Google" id="ProtNLM"/>
    </source>
</evidence>
<proteinExistence type="predicted"/>
<evidence type="ECO:0000313" key="2">
    <source>
        <dbReference type="EMBL" id="MEB8341345.1"/>
    </source>
</evidence>
<feature type="transmembrane region" description="Helical" evidence="1">
    <location>
        <begin position="138"/>
        <end position="165"/>
    </location>
</feature>
<feature type="transmembrane region" description="Helical" evidence="1">
    <location>
        <begin position="103"/>
        <end position="126"/>
    </location>
</feature>
<evidence type="ECO:0000256" key="1">
    <source>
        <dbReference type="SAM" id="Phobius"/>
    </source>
</evidence>
<keyword evidence="1" id="KW-0472">Membrane</keyword>
<keyword evidence="1" id="KW-1133">Transmembrane helix</keyword>
<accession>A0ABU6FBE1</accession>
<comment type="caution">
    <text evidence="2">The sequence shown here is derived from an EMBL/GenBank/DDBJ whole genome shotgun (WGS) entry which is preliminary data.</text>
</comment>
<feature type="transmembrane region" description="Helical" evidence="1">
    <location>
        <begin position="32"/>
        <end position="54"/>
    </location>
</feature>
<keyword evidence="3" id="KW-1185">Reference proteome</keyword>
<feature type="transmembrane region" description="Helical" evidence="1">
    <location>
        <begin position="60"/>
        <end position="82"/>
    </location>
</feature>
<dbReference type="EMBL" id="JAOZYC010000146">
    <property type="protein sequence ID" value="MEB8341345.1"/>
    <property type="molecule type" value="Genomic_DNA"/>
</dbReference>
<feature type="transmembrane region" description="Helical" evidence="1">
    <location>
        <begin position="186"/>
        <end position="212"/>
    </location>
</feature>
<sequence length="235" mass="24500">MTAVAGRGAAAVARDGFGAGPLSRAAALVHTLLTVEAMLLAAASPGLAGVFLLGTAPSNLPLLALCLVPLGPALSAALYALHRRGRELTELRPARTYWRGWRLNAGAVLRLWVPLLAWLTVIGFSLTHFPAAGVPNWWAGLLVVIGAVSLLWGGHALVLGSLFAFRSQDVARLAAYFLLHRPKASLATASLLVLAGGLTLLGTEALAALLAAPLLLSLLHGFRSVIAETREEFTA</sequence>
<reference evidence="2 3" key="1">
    <citation type="submission" date="2022-10" db="EMBL/GenBank/DDBJ databases">
        <authorList>
            <person name="Xie J."/>
            <person name="Shen N."/>
        </authorList>
    </citation>
    <scope>NUCLEOTIDE SEQUENCE [LARGE SCALE GENOMIC DNA]</scope>
    <source>
        <strain evidence="2 3">YIM65594</strain>
    </source>
</reference>
<gene>
    <name evidence="2" type="ORF">OKJ99_28005</name>
</gene>